<evidence type="ECO:0000256" key="4">
    <source>
        <dbReference type="ARBA" id="ARBA00022692"/>
    </source>
</evidence>
<keyword evidence="5" id="KW-0677">Repeat</keyword>
<dbReference type="STRING" id="4555.A0A368S4U6"/>
<proteinExistence type="inferred from homology"/>
<dbReference type="EMBL" id="CM003535">
    <property type="protein sequence ID" value="RCV37438.1"/>
    <property type="molecule type" value="Genomic_DNA"/>
</dbReference>
<accession>A0A368S4U6</accession>
<dbReference type="PANTHER" id="PTHR45788:SF2">
    <property type="entry name" value="SUCCINATE_FUMARATE MITOCHONDRIAL TRANSPORTER"/>
    <property type="match status" value="1"/>
</dbReference>
<feature type="compositionally biased region" description="Polar residues" evidence="11">
    <location>
        <begin position="97"/>
        <end position="108"/>
    </location>
</feature>
<reference evidence="12" key="1">
    <citation type="journal article" date="2012" name="Nat. Biotechnol.">
        <title>Reference genome sequence of the model plant Setaria.</title>
        <authorList>
            <person name="Bennetzen J.L."/>
            <person name="Schmutz J."/>
            <person name="Wang H."/>
            <person name="Percifield R."/>
            <person name="Hawkins J."/>
            <person name="Pontaroli A.C."/>
            <person name="Estep M."/>
            <person name="Feng L."/>
            <person name="Vaughn J.N."/>
            <person name="Grimwood J."/>
            <person name="Jenkins J."/>
            <person name="Barry K."/>
            <person name="Lindquist E."/>
            <person name="Hellsten U."/>
            <person name="Deshpande S."/>
            <person name="Wang X."/>
            <person name="Wu X."/>
            <person name="Mitros T."/>
            <person name="Triplett J."/>
            <person name="Yang X."/>
            <person name="Ye C.Y."/>
            <person name="Mauro-Herrera M."/>
            <person name="Wang L."/>
            <person name="Li P."/>
            <person name="Sharma M."/>
            <person name="Sharma R."/>
            <person name="Ronald P.C."/>
            <person name="Panaud O."/>
            <person name="Kellogg E.A."/>
            <person name="Brutnell T.P."/>
            <person name="Doust A.N."/>
            <person name="Tuskan G.A."/>
            <person name="Rokhsar D."/>
            <person name="Devos K.M."/>
        </authorList>
    </citation>
    <scope>NUCLEOTIDE SEQUENCE [LARGE SCALE GENOMIC DNA]</scope>
    <source>
        <strain evidence="12">Yugu1</strain>
    </source>
</reference>
<dbReference type="AlphaFoldDB" id="A0A368S4U6"/>
<evidence type="ECO:0000256" key="6">
    <source>
        <dbReference type="ARBA" id="ARBA00022989"/>
    </source>
</evidence>
<name>A0A368S4U6_SETIT</name>
<dbReference type="Gene3D" id="1.50.40.10">
    <property type="entry name" value="Mitochondrial carrier domain"/>
    <property type="match status" value="2"/>
</dbReference>
<dbReference type="PROSITE" id="PS50920">
    <property type="entry name" value="SOLCAR"/>
    <property type="match status" value="2"/>
</dbReference>
<sequence>MAAAVTSLPKPSSPPQPQAASSPAEEPSWRRGPVPPHVKAAAGSLGGVVEVCCLQPTDVVKTRLQLDRAGAAYRGKAHCGATVAPPRSGRGSLPSPAHSQGSASNASLQSRLLDPATGALSAAALLEVVKIRLQQQREGGSGHGQSPPRYRGAVHCAATVVCEEGLHGLWAGAAPTVLRNGTNQVAMFACKSKLDAALWGKRDGDGKELHFTRSMASGFLATAVGPVLTWPFNVVKSRLMAQGGGGGVRYRGMAHALRTIYTEEGIRALWKGLLPRLVRIPTGGALAWAVTDQCRISGRRRISDPLVSPWKWSV</sequence>
<evidence type="ECO:0000256" key="11">
    <source>
        <dbReference type="SAM" id="MobiDB-lite"/>
    </source>
</evidence>
<feature type="region of interest" description="Disordered" evidence="11">
    <location>
        <begin position="1"/>
        <end position="38"/>
    </location>
</feature>
<evidence type="ECO:0000313" key="12">
    <source>
        <dbReference type="EMBL" id="RCV37438.1"/>
    </source>
</evidence>
<evidence type="ECO:0000256" key="9">
    <source>
        <dbReference type="PROSITE-ProRule" id="PRU00282"/>
    </source>
</evidence>
<evidence type="ECO:0000256" key="2">
    <source>
        <dbReference type="ARBA" id="ARBA00006375"/>
    </source>
</evidence>
<dbReference type="PANTHER" id="PTHR45788">
    <property type="entry name" value="SUCCINATE/FUMARATE MITOCHONDRIAL TRANSPORTER-RELATED"/>
    <property type="match status" value="1"/>
</dbReference>
<feature type="repeat" description="Solcar" evidence="9">
    <location>
        <begin position="109"/>
        <end position="197"/>
    </location>
</feature>
<evidence type="ECO:0000256" key="10">
    <source>
        <dbReference type="RuleBase" id="RU000488"/>
    </source>
</evidence>
<evidence type="ECO:0008006" key="13">
    <source>
        <dbReference type="Google" id="ProtNLM"/>
    </source>
</evidence>
<feature type="compositionally biased region" description="Low complexity" evidence="11">
    <location>
        <begin position="85"/>
        <end position="96"/>
    </location>
</feature>
<keyword evidence="6" id="KW-1133">Transmembrane helix</keyword>
<evidence type="ECO:0000256" key="8">
    <source>
        <dbReference type="ARBA" id="ARBA00023136"/>
    </source>
</evidence>
<gene>
    <name evidence="12" type="ORF">SETIT_8G062800v2</name>
</gene>
<keyword evidence="4 9" id="KW-0812">Transmembrane</keyword>
<dbReference type="InterPro" id="IPR049563">
    <property type="entry name" value="TXTP-like"/>
</dbReference>
<keyword evidence="3 10" id="KW-0813">Transport</keyword>
<protein>
    <recommendedName>
        <fullName evidence="13">Mitochondrial carrier protein</fullName>
    </recommendedName>
</protein>
<feature type="region of interest" description="Disordered" evidence="11">
    <location>
        <begin position="75"/>
        <end position="108"/>
    </location>
</feature>
<evidence type="ECO:0000256" key="5">
    <source>
        <dbReference type="ARBA" id="ARBA00022737"/>
    </source>
</evidence>
<dbReference type="InterPro" id="IPR023395">
    <property type="entry name" value="MCP_dom_sf"/>
</dbReference>
<comment type="subcellular location">
    <subcellularLocation>
        <location evidence="1">Mitochondrion membrane</location>
        <topology evidence="1">Multi-pass membrane protein</topology>
    </subcellularLocation>
</comment>
<keyword evidence="7" id="KW-0496">Mitochondrion</keyword>
<evidence type="ECO:0000256" key="1">
    <source>
        <dbReference type="ARBA" id="ARBA00004225"/>
    </source>
</evidence>
<dbReference type="SUPFAM" id="SSF103506">
    <property type="entry name" value="Mitochondrial carrier"/>
    <property type="match status" value="1"/>
</dbReference>
<organism evidence="12">
    <name type="scientific">Setaria italica</name>
    <name type="common">Foxtail millet</name>
    <name type="synonym">Panicum italicum</name>
    <dbReference type="NCBI Taxonomy" id="4555"/>
    <lineage>
        <taxon>Eukaryota</taxon>
        <taxon>Viridiplantae</taxon>
        <taxon>Streptophyta</taxon>
        <taxon>Embryophyta</taxon>
        <taxon>Tracheophyta</taxon>
        <taxon>Spermatophyta</taxon>
        <taxon>Magnoliopsida</taxon>
        <taxon>Liliopsida</taxon>
        <taxon>Poales</taxon>
        <taxon>Poaceae</taxon>
        <taxon>PACMAD clade</taxon>
        <taxon>Panicoideae</taxon>
        <taxon>Panicodae</taxon>
        <taxon>Paniceae</taxon>
        <taxon>Cenchrinae</taxon>
        <taxon>Setaria</taxon>
    </lineage>
</organism>
<dbReference type="GO" id="GO:0031966">
    <property type="term" value="C:mitochondrial membrane"/>
    <property type="evidence" value="ECO:0007669"/>
    <property type="project" value="UniProtKB-SubCell"/>
</dbReference>
<feature type="repeat" description="Solcar" evidence="9">
    <location>
        <begin position="209"/>
        <end position="297"/>
    </location>
</feature>
<evidence type="ECO:0000256" key="7">
    <source>
        <dbReference type="ARBA" id="ARBA00023128"/>
    </source>
</evidence>
<dbReference type="OrthoDB" id="1924968at2759"/>
<keyword evidence="8 9" id="KW-0472">Membrane</keyword>
<evidence type="ECO:0000256" key="3">
    <source>
        <dbReference type="ARBA" id="ARBA00022448"/>
    </source>
</evidence>
<dbReference type="InterPro" id="IPR018108">
    <property type="entry name" value="MCP_transmembrane"/>
</dbReference>
<comment type="similarity">
    <text evidence="2 10">Belongs to the mitochondrial carrier (TC 2.A.29) family.</text>
</comment>
<dbReference type="Pfam" id="PF00153">
    <property type="entry name" value="Mito_carr"/>
    <property type="match status" value="3"/>
</dbReference>
<reference evidence="12" key="2">
    <citation type="submission" date="2015-07" db="EMBL/GenBank/DDBJ databases">
        <authorList>
            <person name="Noorani M."/>
        </authorList>
    </citation>
    <scope>NUCLEOTIDE SEQUENCE</scope>
    <source>
        <strain evidence="12">Yugu1</strain>
    </source>
</reference>